<dbReference type="RefSeq" id="WP_073884408.1">
    <property type="nucleotide sequence ID" value="NZ_FAUH01000014.1"/>
</dbReference>
<keyword evidence="2" id="KW-1185">Reference proteome</keyword>
<organism evidence="1 2">
    <name type="scientific">Corynebacterium variabile</name>
    <dbReference type="NCBI Taxonomy" id="1727"/>
    <lineage>
        <taxon>Bacteria</taxon>
        <taxon>Bacillati</taxon>
        <taxon>Actinomycetota</taxon>
        <taxon>Actinomycetes</taxon>
        <taxon>Mycobacteriales</taxon>
        <taxon>Corynebacteriaceae</taxon>
        <taxon>Corynebacterium</taxon>
    </lineage>
</organism>
<name>A0A0X2NMP5_9CORY</name>
<dbReference type="Proteomes" id="UP000182498">
    <property type="component" value="Unassembled WGS sequence"/>
</dbReference>
<gene>
    <name evidence="1" type="ORF">CVAR292_02102</name>
</gene>
<dbReference type="EMBL" id="FAUH01000014">
    <property type="protein sequence ID" value="CUU66755.1"/>
    <property type="molecule type" value="Genomic_DNA"/>
</dbReference>
<dbReference type="OrthoDB" id="4427423at2"/>
<reference evidence="2" key="1">
    <citation type="submission" date="2015-11" db="EMBL/GenBank/DDBJ databases">
        <authorList>
            <person name="Dugat-Bony E."/>
        </authorList>
    </citation>
    <scope>NUCLEOTIDE SEQUENCE [LARGE SCALE GENOMIC DNA]</scope>
    <source>
        <strain evidence="2">Mu292</strain>
    </source>
</reference>
<sequence>MAIGFLLIAPSAVGVGYRPPELVRTAVGVPDEQEQQDLVELAGEIQQIPGVLGFFDHSSPTDAGVLIEDDDSTAETVAALVVLAVANRLCLVGYDIAGGTVGDVLVNATGGPTDCRMRTSQDAVTLHVSRQSITDALGADIAANEGPDGRPFIVIEPVDPALSPVPGVVFVQAARTPGGRWIIEHRSGDRIMALEYPVVSVEYLIDVLSLFINGDGEEFLDLEWEETDVTVDALDGTAPTTAPTQPQPVTFLFFRAEDFDDAPGEFRTARDFAAAAGEFADIASGAPRDAEAPATPATPQVLDDLAAWMNRRALQAAEDPENPPSHLYMDLDPYPVRPRGAILKVTVPLAAEIHDDTFADLILRAATTGVCMLEENGRVWVNASGLAPGAPPTLCRFSVRGGGLVASATPESLRATLESAVIAGTEGFVLSVEPTGRGVPAPVDGVREVQVGIGDHRWIVHRLAEGERLSLVDPGSTVEDIVDLLTGFMAGDATVLLDREWEDISEGTVPDETTRWQLSDSVGNVFNVGEVEVHVAVPMNYAPDLDWFQVADQVVLGDYITADRHLGTRWSVMWGHGYGEEQYYRRIVDSREDAESLIHAWIDESEQDFLARGWDLVDND</sequence>
<evidence type="ECO:0000313" key="2">
    <source>
        <dbReference type="Proteomes" id="UP000182498"/>
    </source>
</evidence>
<accession>A0A0X2NMP5</accession>
<evidence type="ECO:0000313" key="1">
    <source>
        <dbReference type="EMBL" id="CUU66755.1"/>
    </source>
</evidence>
<proteinExistence type="predicted"/>
<protein>
    <submittedName>
        <fullName evidence="1">Uncharacterized protein</fullName>
    </submittedName>
</protein>
<dbReference type="AlphaFoldDB" id="A0A0X2NMP5"/>